<evidence type="ECO:0000313" key="9">
    <source>
        <dbReference type="EMBL" id="KAG2392790.1"/>
    </source>
</evidence>
<keyword evidence="3" id="KW-0479">Metal-binding</keyword>
<organism evidence="9 10">
    <name type="scientific">Naegleria lovaniensis</name>
    <name type="common">Amoeba</name>
    <dbReference type="NCBI Taxonomy" id="51637"/>
    <lineage>
        <taxon>Eukaryota</taxon>
        <taxon>Discoba</taxon>
        <taxon>Heterolobosea</taxon>
        <taxon>Tetramitia</taxon>
        <taxon>Eutetramitia</taxon>
        <taxon>Vahlkampfiidae</taxon>
        <taxon>Naegleria</taxon>
    </lineage>
</organism>
<dbReference type="InterPro" id="IPR013520">
    <property type="entry name" value="Ribonucl_H"/>
</dbReference>
<dbReference type="Proteomes" id="UP000816034">
    <property type="component" value="Unassembled WGS sequence"/>
</dbReference>
<dbReference type="PANTHER" id="PTHR13058">
    <property type="entry name" value="THREE PRIME REPAIR EXONUCLEASE 1, 2"/>
    <property type="match status" value="1"/>
</dbReference>
<comment type="caution">
    <text evidence="9">The sequence shown here is derived from an EMBL/GenBank/DDBJ whole genome shotgun (WGS) entry which is preliminary data.</text>
</comment>
<dbReference type="InterPro" id="IPR012337">
    <property type="entry name" value="RNaseH-like_sf"/>
</dbReference>
<evidence type="ECO:0000256" key="4">
    <source>
        <dbReference type="ARBA" id="ARBA00022801"/>
    </source>
</evidence>
<accession>A0AA88H0T9</accession>
<dbReference type="SMART" id="SM00479">
    <property type="entry name" value="EXOIII"/>
    <property type="match status" value="1"/>
</dbReference>
<dbReference type="RefSeq" id="XP_044554684.1">
    <property type="nucleotide sequence ID" value="XM_044687179.1"/>
</dbReference>
<evidence type="ECO:0000256" key="1">
    <source>
        <dbReference type="ARBA" id="ARBA00001946"/>
    </source>
</evidence>
<dbReference type="PANTHER" id="PTHR13058:SF19">
    <property type="entry name" value="LD40940P"/>
    <property type="match status" value="1"/>
</dbReference>
<evidence type="ECO:0000256" key="3">
    <source>
        <dbReference type="ARBA" id="ARBA00022723"/>
    </source>
</evidence>
<comment type="similarity">
    <text evidence="7">Belongs to the exonuclease superfamily. TREX family.</text>
</comment>
<keyword evidence="4" id="KW-0378">Hydrolase</keyword>
<gene>
    <name evidence="9" type="ORF">C9374_011515</name>
</gene>
<dbReference type="GO" id="GO:0008296">
    <property type="term" value="F:3'-5'-DNA exonuclease activity"/>
    <property type="evidence" value="ECO:0007669"/>
    <property type="project" value="TreeGrafter"/>
</dbReference>
<dbReference type="InterPro" id="IPR013087">
    <property type="entry name" value="Znf_C2H2_type"/>
</dbReference>
<dbReference type="EMBL" id="PYSW02000004">
    <property type="protein sequence ID" value="KAG2392790.1"/>
    <property type="molecule type" value="Genomic_DNA"/>
</dbReference>
<keyword evidence="10" id="KW-1185">Reference proteome</keyword>
<evidence type="ECO:0000256" key="7">
    <source>
        <dbReference type="ARBA" id="ARBA00025769"/>
    </source>
</evidence>
<name>A0AA88H0T9_NAELO</name>
<dbReference type="AlphaFoldDB" id="A0AA88H0T9"/>
<keyword evidence="6" id="KW-0460">Magnesium</keyword>
<dbReference type="PROSITE" id="PS00028">
    <property type="entry name" value="ZINC_FINGER_C2H2_1"/>
    <property type="match status" value="1"/>
</dbReference>
<dbReference type="InterPro" id="IPR036397">
    <property type="entry name" value="RNaseH_sf"/>
</dbReference>
<dbReference type="SUPFAM" id="SSF53098">
    <property type="entry name" value="Ribonuclease H-like"/>
    <property type="match status" value="1"/>
</dbReference>
<keyword evidence="5" id="KW-0269">Exonuclease</keyword>
<evidence type="ECO:0000256" key="6">
    <source>
        <dbReference type="ARBA" id="ARBA00022842"/>
    </source>
</evidence>
<dbReference type="Gene3D" id="3.30.420.10">
    <property type="entry name" value="Ribonuclease H-like superfamily/Ribonuclease H"/>
    <property type="match status" value="1"/>
</dbReference>
<feature type="domain" description="C2H2-type" evidence="8">
    <location>
        <begin position="784"/>
        <end position="804"/>
    </location>
</feature>
<dbReference type="GO" id="GO:0046872">
    <property type="term" value="F:metal ion binding"/>
    <property type="evidence" value="ECO:0007669"/>
    <property type="project" value="UniProtKB-KW"/>
</dbReference>
<dbReference type="GO" id="GO:0005737">
    <property type="term" value="C:cytoplasm"/>
    <property type="evidence" value="ECO:0007669"/>
    <property type="project" value="TreeGrafter"/>
</dbReference>
<keyword evidence="2" id="KW-0540">Nuclease</keyword>
<dbReference type="GeneID" id="68103969"/>
<evidence type="ECO:0000259" key="8">
    <source>
        <dbReference type="PROSITE" id="PS00028"/>
    </source>
</evidence>
<protein>
    <recommendedName>
        <fullName evidence="8">C2H2-type domain-containing protein</fullName>
    </recommendedName>
</protein>
<dbReference type="GO" id="GO:0003676">
    <property type="term" value="F:nucleic acid binding"/>
    <property type="evidence" value="ECO:0007669"/>
    <property type="project" value="InterPro"/>
</dbReference>
<dbReference type="InterPro" id="IPR040393">
    <property type="entry name" value="TREX1/2"/>
</dbReference>
<reference evidence="9 10" key="1">
    <citation type="journal article" date="2018" name="BMC Genomics">
        <title>The genome of Naegleria lovaniensis, the basis for a comparative approach to unravel pathogenicity factors of the human pathogenic amoeba N. fowleri.</title>
        <authorList>
            <person name="Liechti N."/>
            <person name="Schurch N."/>
            <person name="Bruggmann R."/>
            <person name="Wittwer M."/>
        </authorList>
    </citation>
    <scope>NUCLEOTIDE SEQUENCE [LARGE SCALE GENOMIC DNA]</scope>
    <source>
        <strain evidence="9 10">ATCC 30569</strain>
    </source>
</reference>
<sequence>MGRPNRCCCCSLNAKLSTPQNITIFGVDYKKPLLCNTHHKYITEYIKNNSIDTSSPITLAIQRQPKGIKDIISIVPKNFGQCKHSDDKRCSNCKKGNMLCNGIHFEKVSHLLTVSGIISHNGHSFGSVNFNHHGEFCFFSVDCNNCNLNKYGVCEKCYECYETKLRHYQRTIENQNTKTAHLAARTQEYKNVIKSLKAKISRRDTTIKNFEELIEEKDQKHYLIELLSIALEEGKLHETQFFYQLLENTLQNLVSSKNVNGFRYKECIIHWCLLLRFYGGSRLWNILKGNSLGETITSENALDKLNLLLPSISTIKSYLPDLSFGNLVDSDLKDIVKAMALNNISNKIIISYDEIEIRGGLCVMKSTGKVIGFTNCNEKSFEDIYNAKREITPDDVASHVCQFFATTLDGEMSFPICFGGHKSNHYEFITKKMTEIRDQFKRTSYGDYVLEVVGGCSDGLAGNYQYATSHTNENYVHLFDWSHLLKRLRNRLLKGDDLIIEKESFSMNTLLKVRNEPQLRDWVSENIIYPVDIMKMEPVFALIDSNVISGIEQSKQIGCCALAKYLTLMQQIHQIFDDERCSNWNEKKQLIESVLITLKEWKDANPNIISDELYSHIVMTMTSLRSLFEKYGNHIQIKACGISTLIVEHFFSLIRGKIRYPNFRDYCGIYRAVWIALKTKLAKNSPINVNQQSTTKCYGNCNVRLDYSELHRKHYVKKHILQEDDEDTLLEKDQTISEEMYEYVLDVTQDFLPQKNVMLIREYLCKQAPVADDGTIMNNIFLSCPECNQIMIRQRSLIKHLQCHNYSPQQCKDTLYNTIITSLKSRQFGQHVEGIVEEIATKLVTNTFKQIRIRTEPELPKESVITFNSEKGLFVPSNEKQSQAENISTSNIATIDSISEDSTQNKYVFFDFETTGLWKNDDPPKITEYCFVDVLAGAVLYGLVNPGKVISNQAQSITGLNLNILRSKLPIEGHVNDIIQFLNNNSQGKTYLIAHNGDRLDFKVFAKEFFGKFSEFNHDNIVFVDSLRLMKSESTLHNCLPRKMTKKGKSKPVFAEDVLIEHFNLGDVNNSHCAFYDAIGLLNILIKFYGNLDDALKAIEYFNTNQLKRKREKINDSNDNEHKAKKKVGCRCKKGNCLNCNCAKLGRICDATCGYLPSKHANIAVQFMPQALFITNSMQGLWLESM</sequence>
<dbReference type="GO" id="GO:0006308">
    <property type="term" value="P:DNA catabolic process"/>
    <property type="evidence" value="ECO:0007669"/>
    <property type="project" value="TreeGrafter"/>
</dbReference>
<proteinExistence type="inferred from homology"/>
<comment type="cofactor">
    <cofactor evidence="1">
        <name>Mg(2+)</name>
        <dbReference type="ChEBI" id="CHEBI:18420"/>
    </cofactor>
</comment>
<evidence type="ECO:0000256" key="2">
    <source>
        <dbReference type="ARBA" id="ARBA00022722"/>
    </source>
</evidence>
<evidence type="ECO:0000313" key="10">
    <source>
        <dbReference type="Proteomes" id="UP000816034"/>
    </source>
</evidence>
<evidence type="ECO:0000256" key="5">
    <source>
        <dbReference type="ARBA" id="ARBA00022839"/>
    </source>
</evidence>